<organism evidence="1 2">
    <name type="scientific">Cinnamomum micranthum f. kanehirae</name>
    <dbReference type="NCBI Taxonomy" id="337451"/>
    <lineage>
        <taxon>Eukaryota</taxon>
        <taxon>Viridiplantae</taxon>
        <taxon>Streptophyta</taxon>
        <taxon>Embryophyta</taxon>
        <taxon>Tracheophyta</taxon>
        <taxon>Spermatophyta</taxon>
        <taxon>Magnoliopsida</taxon>
        <taxon>Magnoliidae</taxon>
        <taxon>Laurales</taxon>
        <taxon>Lauraceae</taxon>
        <taxon>Cinnamomum</taxon>
    </lineage>
</organism>
<gene>
    <name evidence="1" type="ORF">CKAN_02775200</name>
</gene>
<dbReference type="AlphaFoldDB" id="A0A443Q5E1"/>
<reference evidence="1 2" key="1">
    <citation type="journal article" date="2019" name="Nat. Plants">
        <title>Stout camphor tree genome fills gaps in understanding of flowering plant genome evolution.</title>
        <authorList>
            <person name="Chaw S.M."/>
            <person name="Liu Y.C."/>
            <person name="Wu Y.W."/>
            <person name="Wang H.Y."/>
            <person name="Lin C.I."/>
            <person name="Wu C.S."/>
            <person name="Ke H.M."/>
            <person name="Chang L.Y."/>
            <person name="Hsu C.Y."/>
            <person name="Yang H.T."/>
            <person name="Sudianto E."/>
            <person name="Hsu M.H."/>
            <person name="Wu K.P."/>
            <person name="Wang L.N."/>
            <person name="Leebens-Mack J.H."/>
            <person name="Tsai I.J."/>
        </authorList>
    </citation>
    <scope>NUCLEOTIDE SEQUENCE [LARGE SCALE GENOMIC DNA]</scope>
    <source>
        <strain evidence="2">cv. Chaw 1501</strain>
        <tissue evidence="1">Young leaves</tissue>
    </source>
</reference>
<evidence type="ECO:0000313" key="1">
    <source>
        <dbReference type="EMBL" id="RWR98235.1"/>
    </source>
</evidence>
<proteinExistence type="predicted"/>
<accession>A0A443Q5E1</accession>
<evidence type="ECO:0000313" key="2">
    <source>
        <dbReference type="Proteomes" id="UP000283530"/>
    </source>
</evidence>
<comment type="caution">
    <text evidence="1">The sequence shown here is derived from an EMBL/GenBank/DDBJ whole genome shotgun (WGS) entry which is preliminary data.</text>
</comment>
<protein>
    <submittedName>
        <fullName evidence="1">Uncharacterized protein</fullName>
    </submittedName>
</protein>
<keyword evidence="2" id="KW-1185">Reference proteome</keyword>
<name>A0A443Q5E1_9MAGN</name>
<dbReference type="Proteomes" id="UP000283530">
    <property type="component" value="Unassembled WGS sequence"/>
</dbReference>
<dbReference type="EMBL" id="QPKB01000946">
    <property type="protein sequence ID" value="RWR98235.1"/>
    <property type="molecule type" value="Genomic_DNA"/>
</dbReference>
<sequence length="77" mass="8499">MIEQPEVPGIDPVYVQRQQQQCWQPMWQTRLMDDGSYGGSGPAMSGALMGRAMVVILQMDVVTLHMKLNGDGMDCGL</sequence>